<dbReference type="PANTHER" id="PTHR46212">
    <property type="entry name" value="PEFLIN"/>
    <property type="match status" value="1"/>
</dbReference>
<reference evidence="7" key="1">
    <citation type="submission" date="2024-06" db="EMBL/GenBank/DDBJ databases">
        <authorList>
            <person name="Liu X."/>
            <person name="Lenzi L."/>
            <person name="Haldenby T S."/>
            <person name="Uol C."/>
        </authorList>
    </citation>
    <scope>NUCLEOTIDE SEQUENCE</scope>
</reference>
<dbReference type="InterPro" id="IPR051426">
    <property type="entry name" value="Peflin/Sorcin_CaBP"/>
</dbReference>
<gene>
    <name evidence="7" type="ORF">CDAUBV1_LOCUS13506</name>
</gene>
<evidence type="ECO:0000313" key="7">
    <source>
        <dbReference type="EMBL" id="CAL5138690.1"/>
    </source>
</evidence>
<evidence type="ECO:0000259" key="6">
    <source>
        <dbReference type="PROSITE" id="PS50222"/>
    </source>
</evidence>
<evidence type="ECO:0000256" key="5">
    <source>
        <dbReference type="ARBA" id="ARBA00022837"/>
    </source>
</evidence>
<dbReference type="SMART" id="SM00054">
    <property type="entry name" value="EFh"/>
    <property type="match status" value="4"/>
</dbReference>
<evidence type="ECO:0000256" key="1">
    <source>
        <dbReference type="ARBA" id="ARBA00004496"/>
    </source>
</evidence>
<evidence type="ECO:0000313" key="8">
    <source>
        <dbReference type="Proteomes" id="UP001497525"/>
    </source>
</evidence>
<dbReference type="InterPro" id="IPR011992">
    <property type="entry name" value="EF-hand-dom_pair"/>
</dbReference>
<dbReference type="GO" id="GO:0005509">
    <property type="term" value="F:calcium ion binding"/>
    <property type="evidence" value="ECO:0007669"/>
    <property type="project" value="InterPro"/>
</dbReference>
<keyword evidence="2" id="KW-0963">Cytoplasm</keyword>
<proteinExistence type="predicted"/>
<name>A0AAV2TQW2_CALDB</name>
<evidence type="ECO:0000256" key="4">
    <source>
        <dbReference type="ARBA" id="ARBA00022737"/>
    </source>
</evidence>
<dbReference type="InterPro" id="IPR002048">
    <property type="entry name" value="EF_hand_dom"/>
</dbReference>
<dbReference type="GO" id="GO:0005737">
    <property type="term" value="C:cytoplasm"/>
    <property type="evidence" value="ECO:0007669"/>
    <property type="project" value="UniProtKB-SubCell"/>
</dbReference>
<dbReference type="Proteomes" id="UP001497525">
    <property type="component" value="Unassembled WGS sequence"/>
</dbReference>
<feature type="domain" description="EF-hand" evidence="6">
    <location>
        <begin position="1"/>
        <end position="35"/>
    </location>
</feature>
<protein>
    <recommendedName>
        <fullName evidence="6">EF-hand domain-containing protein</fullName>
    </recommendedName>
</protein>
<dbReference type="Pfam" id="PF13499">
    <property type="entry name" value="EF-hand_7"/>
    <property type="match status" value="2"/>
</dbReference>
<feature type="domain" description="EF-hand" evidence="6">
    <location>
        <begin position="67"/>
        <end position="102"/>
    </location>
</feature>
<comment type="subcellular location">
    <subcellularLocation>
        <location evidence="1">Cytoplasm</location>
    </subcellularLocation>
</comment>
<dbReference type="Gene3D" id="1.10.238.10">
    <property type="entry name" value="EF-hand"/>
    <property type="match status" value="1"/>
</dbReference>
<keyword evidence="5" id="KW-0106">Calcium</keyword>
<accession>A0AAV2TQW2</accession>
<keyword evidence="4" id="KW-0677">Repeat</keyword>
<dbReference type="EMBL" id="CAXLJL010000512">
    <property type="protein sequence ID" value="CAL5138690.1"/>
    <property type="molecule type" value="Genomic_DNA"/>
</dbReference>
<dbReference type="GO" id="GO:0048306">
    <property type="term" value="F:calcium-dependent protein binding"/>
    <property type="evidence" value="ECO:0007669"/>
    <property type="project" value="UniProtKB-ARBA"/>
</dbReference>
<evidence type="ECO:0000256" key="2">
    <source>
        <dbReference type="ARBA" id="ARBA00022490"/>
    </source>
</evidence>
<dbReference type="PROSITE" id="PS00018">
    <property type="entry name" value="EF_HAND_1"/>
    <property type="match status" value="2"/>
</dbReference>
<dbReference type="SUPFAM" id="SSF47473">
    <property type="entry name" value="EF-hand"/>
    <property type="match status" value="1"/>
</dbReference>
<dbReference type="PANTHER" id="PTHR46212:SF3">
    <property type="entry name" value="GH27120P"/>
    <property type="match status" value="1"/>
</dbReference>
<keyword evidence="3" id="KW-0479">Metal-binding</keyword>
<comment type="caution">
    <text evidence="7">The sequence shown here is derived from an EMBL/GenBank/DDBJ whole genome shotgun (WGS) entry which is preliminary data.</text>
</comment>
<dbReference type="CDD" id="cd16180">
    <property type="entry name" value="EFh_PEF_Group_I"/>
    <property type="match status" value="1"/>
</dbReference>
<organism evidence="7 8">
    <name type="scientific">Calicophoron daubneyi</name>
    <name type="common">Rumen fluke</name>
    <name type="synonym">Paramphistomum daubneyi</name>
    <dbReference type="NCBI Taxonomy" id="300641"/>
    <lineage>
        <taxon>Eukaryota</taxon>
        <taxon>Metazoa</taxon>
        <taxon>Spiralia</taxon>
        <taxon>Lophotrochozoa</taxon>
        <taxon>Platyhelminthes</taxon>
        <taxon>Trematoda</taxon>
        <taxon>Digenea</taxon>
        <taxon>Plagiorchiida</taxon>
        <taxon>Pronocephalata</taxon>
        <taxon>Paramphistomoidea</taxon>
        <taxon>Paramphistomidae</taxon>
        <taxon>Calicophoron</taxon>
    </lineage>
</organism>
<dbReference type="InterPro" id="IPR018247">
    <property type="entry name" value="EF_Hand_1_Ca_BS"/>
</dbReference>
<sequence length="169" mass="19472">MDPNAQNIFRQVDRDGSGSISAVELQMALQNGCGTQFNMKTIELMIAMFDRDQNGTMNCQEFSQLFGYVQRWMQSFRQYDTDRSGSISAQELTMALTSFGFRLSPQFMNMMVRKFDRTRRGAVAFDDFMHACICLQNLTQSFMQYDFQRNGFAQMSYEQFLTAAFSAVS</sequence>
<evidence type="ECO:0000256" key="3">
    <source>
        <dbReference type="ARBA" id="ARBA00022723"/>
    </source>
</evidence>
<dbReference type="AlphaFoldDB" id="A0AAV2TQW2"/>
<dbReference type="PROSITE" id="PS50222">
    <property type="entry name" value="EF_HAND_2"/>
    <property type="match status" value="2"/>
</dbReference>